<dbReference type="Proteomes" id="UP001166286">
    <property type="component" value="Unassembled WGS sequence"/>
</dbReference>
<accession>A0AA39V2W0</accession>
<comment type="caution">
    <text evidence="2">The sequence shown here is derived from an EMBL/GenBank/DDBJ whole genome shotgun (WGS) entry which is preliminary data.</text>
</comment>
<reference evidence="2" key="1">
    <citation type="submission" date="2023-03" db="EMBL/GenBank/DDBJ databases">
        <title>Complete genome of Cladonia borealis.</title>
        <authorList>
            <person name="Park H."/>
        </authorList>
    </citation>
    <scope>NUCLEOTIDE SEQUENCE</scope>
    <source>
        <strain evidence="2">ANT050790</strain>
    </source>
</reference>
<keyword evidence="1" id="KW-1133">Transmembrane helix</keyword>
<feature type="transmembrane region" description="Helical" evidence="1">
    <location>
        <begin position="34"/>
        <end position="56"/>
    </location>
</feature>
<dbReference type="EMBL" id="JAFEKC020000006">
    <property type="protein sequence ID" value="KAK0513913.1"/>
    <property type="molecule type" value="Genomic_DNA"/>
</dbReference>
<proteinExistence type="predicted"/>
<organism evidence="2 3">
    <name type="scientific">Cladonia borealis</name>
    <dbReference type="NCBI Taxonomy" id="184061"/>
    <lineage>
        <taxon>Eukaryota</taxon>
        <taxon>Fungi</taxon>
        <taxon>Dikarya</taxon>
        <taxon>Ascomycota</taxon>
        <taxon>Pezizomycotina</taxon>
        <taxon>Lecanoromycetes</taxon>
        <taxon>OSLEUM clade</taxon>
        <taxon>Lecanoromycetidae</taxon>
        <taxon>Lecanorales</taxon>
        <taxon>Lecanorineae</taxon>
        <taxon>Cladoniaceae</taxon>
        <taxon>Cladonia</taxon>
    </lineage>
</organism>
<keyword evidence="1" id="KW-0812">Transmembrane</keyword>
<sequence>MDPSTSAQSITVRTMHPYSRSFHPFVNMSTGDRVLYIGGAVFIGFVIGLSIITFWIKIKRRLEEDQWQPPWQQWQPPWRQWLSNRGRRARRRWEGLTSLDGAVELGHMNGAANGTSTALATNTAHGTTHATVDDTATGEASGTAAFTLDALTFTTFEITLNGAASGPH</sequence>
<keyword evidence="1" id="KW-0472">Membrane</keyword>
<name>A0AA39V2W0_9LECA</name>
<protein>
    <submittedName>
        <fullName evidence="2">Uncharacterized protein</fullName>
    </submittedName>
</protein>
<evidence type="ECO:0000313" key="2">
    <source>
        <dbReference type="EMBL" id="KAK0513913.1"/>
    </source>
</evidence>
<gene>
    <name evidence="2" type="ORF">JMJ35_003635</name>
</gene>
<evidence type="ECO:0000313" key="3">
    <source>
        <dbReference type="Proteomes" id="UP001166286"/>
    </source>
</evidence>
<evidence type="ECO:0000256" key="1">
    <source>
        <dbReference type="SAM" id="Phobius"/>
    </source>
</evidence>
<keyword evidence="3" id="KW-1185">Reference proteome</keyword>
<dbReference type="AlphaFoldDB" id="A0AA39V2W0"/>